<evidence type="ECO:0000313" key="4">
    <source>
        <dbReference type="Proteomes" id="UP000216004"/>
    </source>
</evidence>
<feature type="transmembrane region" description="Helical" evidence="2">
    <location>
        <begin position="510"/>
        <end position="530"/>
    </location>
</feature>
<comment type="caution">
    <text evidence="3">The sequence shown here is derived from an EMBL/GenBank/DDBJ whole genome shotgun (WGS) entry which is preliminary data.</text>
</comment>
<dbReference type="EMBL" id="MWWS01000004">
    <property type="protein sequence ID" value="OZG49848.1"/>
    <property type="molecule type" value="Genomic_DNA"/>
</dbReference>
<keyword evidence="2" id="KW-0472">Membrane</keyword>
<keyword evidence="2" id="KW-1133">Transmembrane helix</keyword>
<keyword evidence="2" id="KW-0812">Transmembrane</keyword>
<name>A0A261ESM7_9BIFI</name>
<dbReference type="Proteomes" id="UP000216004">
    <property type="component" value="Unassembled WGS sequence"/>
</dbReference>
<feature type="region of interest" description="Disordered" evidence="1">
    <location>
        <begin position="944"/>
        <end position="1018"/>
    </location>
</feature>
<feature type="compositionally biased region" description="Polar residues" evidence="1">
    <location>
        <begin position="964"/>
        <end position="978"/>
    </location>
</feature>
<feature type="compositionally biased region" description="Polar residues" evidence="1">
    <location>
        <begin position="944"/>
        <end position="956"/>
    </location>
</feature>
<feature type="region of interest" description="Disordered" evidence="1">
    <location>
        <begin position="800"/>
        <end position="827"/>
    </location>
</feature>
<evidence type="ECO:0000256" key="2">
    <source>
        <dbReference type="SAM" id="Phobius"/>
    </source>
</evidence>
<organism evidence="3 4">
    <name type="scientific">Bombiscardovia coagulans</name>
    <dbReference type="NCBI Taxonomy" id="686666"/>
    <lineage>
        <taxon>Bacteria</taxon>
        <taxon>Bacillati</taxon>
        <taxon>Actinomycetota</taxon>
        <taxon>Actinomycetes</taxon>
        <taxon>Bifidobacteriales</taxon>
        <taxon>Bifidobacteriaceae</taxon>
        <taxon>Bombiscardovia</taxon>
    </lineage>
</organism>
<sequence length="1018" mass="109261">MAIDSLPVLRWSDVTGALTNRTDGMIEMITSSFTSIPSNLEGVFLSVGNNLWGSAAQLVKLSSGVDLTATFGPVANRFAGTIYTSLTGDWMILSLMIVFVLVASLIAVYRGQGVRVLGKRLSALILGLGLFVFMGASSAAHPTTAAAGTPWWITSTVTSVVGQAGGGVGSALSHGMDASNSFLATDNSGKNAPDQLSCRRYLAQLRKDAAQEMKDPVIDSLSRMWEETGLRMWTRAQYGSGDNGTQVFCRVLETRAGVPSEQQAQISNKALGVAKDKITLDQNAVAWYPRLMIITSEKPDSDKSGEQVADAKMIDRMVTMFDTCGVTSKGEVYVRPGFQFINAIQGKDRGIGKTEDSARDLRANCSAVLTGVTGRSDAPENYRMILPGTHTPKVGFINKDGDFEDIKDGHGPDEDTSRQYANDAGGAQIRQLVGKFDVTGKSSWTTLADSDKTNPGTSAQRQNAISTFSQQRSPGNLSDVGGSLVFVVSGLVNLLIWGILFGVMRMVATIMSFLMSAGGLYFGLLVYAIIPDKGGKALTNAAKQLTGMCAGVSILGIIASLVSIIANALMMGLGFFTSNGNTSSTVMLMSISSLVAAPISLWTLKYLCEHVFNIGNPFSLQALAKIMGGATIFNGMKAAVGGLASGAATLVAGGGAMSAVAAATRASQAGMRGGSILPTLANATSSGWGSNKRNQGKNSNHQHLNTHGSLADQSTIPMKSNQKIGKPQVKQVPQDTHSVQHTRQELQQANQIMKNSLYEQASREGLSGSEADERVNQLMRTRRSADTIGQIADDIHQAHAQQSVSHHRQRNRLTRPTPMVPPQRISKPTHTPLRQAAKIATQPYQAFAWAAKQHPITSSLMVAGLAPNLLPIMAGSMLLGHSALHERGLIHRATVTMGTRLKQPLSQAEQSLRHTATNLPPVRPPFRPAHDWTIPLERSRAYQQVEQAHQTYKQQQPPEPKAHQPSSHRMLQAQQPLQTARKPLKEHQQQTIRTVDVKQANTGQPKRDAPTQSEHTPQ</sequence>
<feature type="transmembrane region" description="Helical" evidence="2">
    <location>
        <begin position="585"/>
        <end position="604"/>
    </location>
</feature>
<feature type="transmembrane region" description="Helical" evidence="2">
    <location>
        <begin position="121"/>
        <end position="140"/>
    </location>
</feature>
<feature type="transmembrane region" description="Helical" evidence="2">
    <location>
        <begin position="550"/>
        <end position="573"/>
    </location>
</feature>
<evidence type="ECO:0000313" key="3">
    <source>
        <dbReference type="EMBL" id="OZG49848.1"/>
    </source>
</evidence>
<feature type="compositionally biased region" description="Basic and acidic residues" evidence="1">
    <location>
        <begin position="399"/>
        <end position="417"/>
    </location>
</feature>
<feature type="region of interest" description="Disordered" evidence="1">
    <location>
        <begin position="399"/>
        <end position="420"/>
    </location>
</feature>
<dbReference type="AlphaFoldDB" id="A0A261ESM7"/>
<gene>
    <name evidence="3" type="ORF">BOCO_0365</name>
</gene>
<feature type="transmembrane region" description="Helical" evidence="2">
    <location>
        <begin position="480"/>
        <end position="503"/>
    </location>
</feature>
<feature type="transmembrane region" description="Helical" evidence="2">
    <location>
        <begin position="90"/>
        <end position="109"/>
    </location>
</feature>
<reference evidence="3 4" key="1">
    <citation type="journal article" date="2017" name="BMC Genomics">
        <title>Comparative genomic and phylogenomic analyses of the Bifidobacteriaceae family.</title>
        <authorList>
            <person name="Lugli G.A."/>
            <person name="Milani C."/>
            <person name="Turroni F."/>
            <person name="Duranti S."/>
            <person name="Mancabelli L."/>
            <person name="Mangifesta M."/>
            <person name="Ferrario C."/>
            <person name="Modesto M."/>
            <person name="Mattarelli P."/>
            <person name="Jiri K."/>
            <person name="van Sinderen D."/>
            <person name="Ventura M."/>
        </authorList>
    </citation>
    <scope>NUCLEOTIDE SEQUENCE [LARGE SCALE GENOMIC DNA]</scope>
    <source>
        <strain evidence="3 4">DSM 22924</strain>
    </source>
</reference>
<protein>
    <submittedName>
        <fullName evidence="3">Uncharacterized protein</fullName>
    </submittedName>
</protein>
<evidence type="ECO:0000256" key="1">
    <source>
        <dbReference type="SAM" id="MobiDB-lite"/>
    </source>
</evidence>
<feature type="compositionally biased region" description="Polar residues" evidence="1">
    <location>
        <begin position="989"/>
        <end position="1018"/>
    </location>
</feature>
<proteinExistence type="predicted"/>
<keyword evidence="4" id="KW-1185">Reference proteome</keyword>
<accession>A0A261ESM7</accession>